<feature type="repeat" description="ANK" evidence="3">
    <location>
        <begin position="336"/>
        <end position="368"/>
    </location>
</feature>
<keyword evidence="2 3" id="KW-0040">ANK repeat</keyword>
<sequence>MPSLHTNFDCNALAAAVVSRQTPVVRLLLQANARMDIKVRLGAWYWDMETGEEFRVGAGLAEAYSVAWCAVEYFEASGAILRMLLRHISPNNLHYGRTLIHHAILCNNPRAVDVLFDCGADIEFPVKTSSKNELRPIHLATRLGLPKVLERLVLAGCNLNNQTNFGETAVMICAKYKQEECLKILASAGADFGLVKSDGQCANSIAKSTGWALGFQQAVLDVIRGGKRIKSSNSSIFSPLIFVTQANDFQALKRLVEQADVNIDEQDGDGFSAAMIAAAGGHVEVFRLLLYAGANVKLQNKHGETAMSLSELNHYDEVLEKVFLDYSLEEGSNASAGFYALHRAARRGDIDLVCMLTRRGYDVNNFDGDGYTPLMLAARGGHGRVCQHLISCGAKCEVENSRKETALLLARKNSYGNDAERVILDVLARNLVLGGGRVKKHTKRGKGSPHGKVITMVGDIGVLRWGKSKKRNVICRYAEVGPSDKFRWNRRRKFDVQEPGMFHVVTTKNKEVHFVCEGGIEMALLWVRGIKLVTREAFFGNK</sequence>
<evidence type="ECO:0000256" key="1">
    <source>
        <dbReference type="ARBA" id="ARBA00022737"/>
    </source>
</evidence>
<dbReference type="PANTHER" id="PTHR24123">
    <property type="entry name" value="ANKYRIN REPEAT-CONTAINING"/>
    <property type="match status" value="1"/>
</dbReference>
<gene>
    <name evidence="4" type="ORF">HS088_TW22G00363</name>
</gene>
<keyword evidence="5" id="KW-1185">Reference proteome</keyword>
<dbReference type="Pfam" id="PF13606">
    <property type="entry name" value="Ank_3"/>
    <property type="match status" value="1"/>
</dbReference>
<dbReference type="PROSITE" id="PS50297">
    <property type="entry name" value="ANK_REP_REGION"/>
    <property type="match status" value="3"/>
</dbReference>
<dbReference type="AlphaFoldDB" id="A0A7J7BXS8"/>
<name>A0A7J7BXS8_TRIWF</name>
<dbReference type="PANTHER" id="PTHR24123:SF95">
    <property type="entry name" value="ANKYRIN-2-LIKE"/>
    <property type="match status" value="1"/>
</dbReference>
<evidence type="ECO:0000256" key="3">
    <source>
        <dbReference type="PROSITE-ProRule" id="PRU00023"/>
    </source>
</evidence>
<evidence type="ECO:0000256" key="2">
    <source>
        <dbReference type="ARBA" id="ARBA00023043"/>
    </source>
</evidence>
<dbReference type="InterPro" id="IPR036770">
    <property type="entry name" value="Ankyrin_rpt-contain_sf"/>
</dbReference>
<dbReference type="Pfam" id="PF12796">
    <property type="entry name" value="Ank_2"/>
    <property type="match status" value="3"/>
</dbReference>
<dbReference type="InterPro" id="IPR051165">
    <property type="entry name" value="Multifunctional_ANK_Repeat"/>
</dbReference>
<proteinExistence type="predicted"/>
<organism evidence="4 5">
    <name type="scientific">Tripterygium wilfordii</name>
    <name type="common">Thunder God vine</name>
    <dbReference type="NCBI Taxonomy" id="458696"/>
    <lineage>
        <taxon>Eukaryota</taxon>
        <taxon>Viridiplantae</taxon>
        <taxon>Streptophyta</taxon>
        <taxon>Embryophyta</taxon>
        <taxon>Tracheophyta</taxon>
        <taxon>Spermatophyta</taxon>
        <taxon>Magnoliopsida</taxon>
        <taxon>eudicotyledons</taxon>
        <taxon>Gunneridae</taxon>
        <taxon>Pentapetalae</taxon>
        <taxon>rosids</taxon>
        <taxon>fabids</taxon>
        <taxon>Celastrales</taxon>
        <taxon>Celastraceae</taxon>
        <taxon>Tripterygium</taxon>
    </lineage>
</organism>
<feature type="repeat" description="ANK" evidence="3">
    <location>
        <begin position="132"/>
        <end position="164"/>
    </location>
</feature>
<dbReference type="SMART" id="SM00248">
    <property type="entry name" value="ANK"/>
    <property type="match status" value="8"/>
</dbReference>
<dbReference type="Proteomes" id="UP000593562">
    <property type="component" value="Unassembled WGS sequence"/>
</dbReference>
<reference evidence="4 5" key="1">
    <citation type="journal article" date="2020" name="Nat. Commun.">
        <title>Genome of Tripterygium wilfordii and identification of cytochrome P450 involved in triptolide biosynthesis.</title>
        <authorList>
            <person name="Tu L."/>
            <person name="Su P."/>
            <person name="Zhang Z."/>
            <person name="Gao L."/>
            <person name="Wang J."/>
            <person name="Hu T."/>
            <person name="Zhou J."/>
            <person name="Zhang Y."/>
            <person name="Zhao Y."/>
            <person name="Liu Y."/>
            <person name="Song Y."/>
            <person name="Tong Y."/>
            <person name="Lu Y."/>
            <person name="Yang J."/>
            <person name="Xu C."/>
            <person name="Jia M."/>
            <person name="Peters R.J."/>
            <person name="Huang L."/>
            <person name="Gao W."/>
        </authorList>
    </citation>
    <scope>NUCLEOTIDE SEQUENCE [LARGE SCALE GENOMIC DNA]</scope>
    <source>
        <strain evidence="5">cv. XIE 37</strain>
        <tissue evidence="4">Leaf</tissue>
    </source>
</reference>
<dbReference type="InterPro" id="IPR002110">
    <property type="entry name" value="Ankyrin_rpt"/>
</dbReference>
<protein>
    <submittedName>
        <fullName evidence="4">Putative ankyrin repeat-containing protein</fullName>
    </submittedName>
</protein>
<feature type="repeat" description="ANK" evidence="3">
    <location>
        <begin position="269"/>
        <end position="301"/>
    </location>
</feature>
<evidence type="ECO:0000313" key="4">
    <source>
        <dbReference type="EMBL" id="KAF5726682.1"/>
    </source>
</evidence>
<dbReference type="SUPFAM" id="SSF48403">
    <property type="entry name" value="Ankyrin repeat"/>
    <property type="match status" value="1"/>
</dbReference>
<feature type="repeat" description="ANK" evidence="3">
    <location>
        <begin position="95"/>
        <end position="127"/>
    </location>
</feature>
<feature type="repeat" description="ANK" evidence="3">
    <location>
        <begin position="369"/>
        <end position="401"/>
    </location>
</feature>
<keyword evidence="1" id="KW-0677">Repeat</keyword>
<dbReference type="EMBL" id="JAAARO010000022">
    <property type="protein sequence ID" value="KAF5726682.1"/>
    <property type="molecule type" value="Genomic_DNA"/>
</dbReference>
<dbReference type="InParanoid" id="A0A7J7BXS8"/>
<evidence type="ECO:0000313" key="5">
    <source>
        <dbReference type="Proteomes" id="UP000593562"/>
    </source>
</evidence>
<comment type="caution">
    <text evidence="4">The sequence shown here is derived from an EMBL/GenBank/DDBJ whole genome shotgun (WGS) entry which is preliminary data.</text>
</comment>
<dbReference type="PROSITE" id="PS50088">
    <property type="entry name" value="ANK_REPEAT"/>
    <property type="match status" value="5"/>
</dbReference>
<accession>A0A7J7BXS8</accession>
<dbReference type="Gene3D" id="1.25.40.20">
    <property type="entry name" value="Ankyrin repeat-containing domain"/>
    <property type="match status" value="3"/>
</dbReference>